<dbReference type="CDD" id="cd16917">
    <property type="entry name" value="HATPase_UhpB-NarQ-NarX-like"/>
    <property type="match status" value="1"/>
</dbReference>
<evidence type="ECO:0000256" key="11">
    <source>
        <dbReference type="SAM" id="SignalP"/>
    </source>
</evidence>
<keyword evidence="10" id="KW-1133">Transmembrane helix</keyword>
<protein>
    <recommendedName>
        <fullName evidence="2">histidine kinase</fullName>
        <ecNumber evidence="2">2.7.13.3</ecNumber>
    </recommendedName>
</protein>
<keyword evidence="6" id="KW-0418">Kinase</keyword>
<keyword evidence="11" id="KW-0732">Signal</keyword>
<keyword evidence="5" id="KW-0547">Nucleotide-binding</keyword>
<feature type="transmembrane region" description="Helical" evidence="10">
    <location>
        <begin position="343"/>
        <end position="363"/>
    </location>
</feature>
<keyword evidence="3" id="KW-0597">Phosphoprotein</keyword>
<evidence type="ECO:0000313" key="14">
    <source>
        <dbReference type="Proteomes" id="UP001500433"/>
    </source>
</evidence>
<evidence type="ECO:0000256" key="1">
    <source>
        <dbReference type="ARBA" id="ARBA00000085"/>
    </source>
</evidence>
<keyword evidence="8" id="KW-0902">Two-component regulatory system</keyword>
<dbReference type="InterPro" id="IPR036890">
    <property type="entry name" value="HATPase_C_sf"/>
</dbReference>
<feature type="signal peptide" evidence="11">
    <location>
        <begin position="1"/>
        <end position="23"/>
    </location>
</feature>
<dbReference type="Pfam" id="PF07730">
    <property type="entry name" value="HisKA_3"/>
    <property type="match status" value="1"/>
</dbReference>
<dbReference type="Gene3D" id="1.20.5.1930">
    <property type="match status" value="1"/>
</dbReference>
<feature type="domain" description="Histidine kinase" evidence="12">
    <location>
        <begin position="413"/>
        <end position="577"/>
    </location>
</feature>
<keyword evidence="4" id="KW-0808">Transferase</keyword>
<keyword evidence="7" id="KW-0067">ATP-binding</keyword>
<evidence type="ECO:0000256" key="9">
    <source>
        <dbReference type="SAM" id="Coils"/>
    </source>
</evidence>
<sequence>MKIRLLLFIPIILCSVFSGFSFAQNHKISDTFYSSIYSGDWSKSYSLLKQYKQSANTIKSKAKYHWYLGYLLLQKGDYFEAYKSFLESRTYCVKHGLLKNQAKAESRLIECLYLLNNRNISSEVINLISIDELIDSTCKIAEELDDDDIRIHCEYNKSTRAENLKDYESSLNHIENMGTIYQKQKDTVRYIANLLNIAPALSKLKKYQEAINVLNITESYYDKKDPENYRSRILVYSHKCDQYYYLNKLDSALITIKKAKNLLKNYNNLNYKIFVYEQLCDVYEKTETYHEAFLALKKLEQLRDSAQHQSLIKDIGEIKTKYESAEKEKENIILKNRQQKYTYQIYILIALLVLTGFIGYIIYSNSKKKQLLAIRDKALEKEKNDKLLKNLELQSIDAMISGQEKERKRIAEDLHDNLGSTLATLKLYLETLKERVKGDNSSMIKKTESLLNEAYEKIRFMSHLRQHGNLATKGLIPAVEDLAHKISYSNKVDVRVAHHIENKSLENSLELNVFRIIQELLTNAIKHSNAKNVTVNITCFENSINILVEDDGSGFDTKKIHPKHGIGLSNIKNVLKP</sequence>
<evidence type="ECO:0000256" key="3">
    <source>
        <dbReference type="ARBA" id="ARBA00022553"/>
    </source>
</evidence>
<dbReference type="Gene3D" id="1.25.40.10">
    <property type="entry name" value="Tetratricopeptide repeat domain"/>
    <property type="match status" value="1"/>
</dbReference>
<dbReference type="Pfam" id="PF02518">
    <property type="entry name" value="HATPase_c"/>
    <property type="match status" value="1"/>
</dbReference>
<dbReference type="PANTHER" id="PTHR24421:SF10">
    <property type="entry name" value="NITRATE_NITRITE SENSOR PROTEIN NARQ"/>
    <property type="match status" value="1"/>
</dbReference>
<evidence type="ECO:0000259" key="12">
    <source>
        <dbReference type="PROSITE" id="PS50109"/>
    </source>
</evidence>
<name>A0ABP9FEL0_9FLAO</name>
<dbReference type="InterPro" id="IPR050482">
    <property type="entry name" value="Sensor_HK_TwoCompSys"/>
</dbReference>
<dbReference type="Gene3D" id="3.30.565.10">
    <property type="entry name" value="Histidine kinase-like ATPase, C-terminal domain"/>
    <property type="match status" value="1"/>
</dbReference>
<keyword evidence="14" id="KW-1185">Reference proteome</keyword>
<dbReference type="InterPro" id="IPR011712">
    <property type="entry name" value="Sig_transdc_His_kin_sub3_dim/P"/>
</dbReference>
<dbReference type="PROSITE" id="PS50109">
    <property type="entry name" value="HIS_KIN"/>
    <property type="match status" value="1"/>
</dbReference>
<feature type="coiled-coil region" evidence="9">
    <location>
        <begin position="308"/>
        <end position="335"/>
    </location>
</feature>
<dbReference type="InterPro" id="IPR005467">
    <property type="entry name" value="His_kinase_dom"/>
</dbReference>
<organism evidence="13 14">
    <name type="scientific">Flaviramulus aquimarinus</name>
    <dbReference type="NCBI Taxonomy" id="1170456"/>
    <lineage>
        <taxon>Bacteria</taxon>
        <taxon>Pseudomonadati</taxon>
        <taxon>Bacteroidota</taxon>
        <taxon>Flavobacteriia</taxon>
        <taxon>Flavobacteriales</taxon>
        <taxon>Flavobacteriaceae</taxon>
        <taxon>Flaviramulus</taxon>
    </lineage>
</organism>
<dbReference type="InterPro" id="IPR003594">
    <property type="entry name" value="HATPase_dom"/>
</dbReference>
<comment type="catalytic activity">
    <reaction evidence="1">
        <text>ATP + protein L-histidine = ADP + protein N-phospho-L-histidine.</text>
        <dbReference type="EC" id="2.7.13.3"/>
    </reaction>
</comment>
<feature type="chain" id="PRO_5045944083" description="histidine kinase" evidence="11">
    <location>
        <begin position="24"/>
        <end position="577"/>
    </location>
</feature>
<evidence type="ECO:0000256" key="6">
    <source>
        <dbReference type="ARBA" id="ARBA00022777"/>
    </source>
</evidence>
<dbReference type="Proteomes" id="UP001500433">
    <property type="component" value="Unassembled WGS sequence"/>
</dbReference>
<dbReference type="InterPro" id="IPR011990">
    <property type="entry name" value="TPR-like_helical_dom_sf"/>
</dbReference>
<evidence type="ECO:0000256" key="10">
    <source>
        <dbReference type="SAM" id="Phobius"/>
    </source>
</evidence>
<dbReference type="RefSeq" id="WP_345274421.1">
    <property type="nucleotide sequence ID" value="NZ_BAABJH010000006.1"/>
</dbReference>
<dbReference type="EC" id="2.7.13.3" evidence="2"/>
<keyword evidence="10" id="KW-0472">Membrane</keyword>
<keyword evidence="10" id="KW-0812">Transmembrane</keyword>
<proteinExistence type="predicted"/>
<keyword evidence="9" id="KW-0175">Coiled coil</keyword>
<dbReference type="SUPFAM" id="SSF48452">
    <property type="entry name" value="TPR-like"/>
    <property type="match status" value="1"/>
</dbReference>
<comment type="caution">
    <text evidence="13">The sequence shown here is derived from an EMBL/GenBank/DDBJ whole genome shotgun (WGS) entry which is preliminary data.</text>
</comment>
<reference evidence="14" key="1">
    <citation type="journal article" date="2019" name="Int. J. Syst. Evol. Microbiol.">
        <title>The Global Catalogue of Microorganisms (GCM) 10K type strain sequencing project: providing services to taxonomists for standard genome sequencing and annotation.</title>
        <authorList>
            <consortium name="The Broad Institute Genomics Platform"/>
            <consortium name="The Broad Institute Genome Sequencing Center for Infectious Disease"/>
            <person name="Wu L."/>
            <person name="Ma J."/>
        </authorList>
    </citation>
    <scope>NUCLEOTIDE SEQUENCE [LARGE SCALE GENOMIC DNA]</scope>
    <source>
        <strain evidence="14">JCM 18274</strain>
    </source>
</reference>
<gene>
    <name evidence="13" type="ORF">GCM10023311_24270</name>
</gene>
<evidence type="ECO:0000256" key="5">
    <source>
        <dbReference type="ARBA" id="ARBA00022741"/>
    </source>
</evidence>
<dbReference type="SUPFAM" id="SSF55874">
    <property type="entry name" value="ATPase domain of HSP90 chaperone/DNA topoisomerase II/histidine kinase"/>
    <property type="match status" value="1"/>
</dbReference>
<evidence type="ECO:0000256" key="7">
    <source>
        <dbReference type="ARBA" id="ARBA00022840"/>
    </source>
</evidence>
<evidence type="ECO:0000256" key="8">
    <source>
        <dbReference type="ARBA" id="ARBA00023012"/>
    </source>
</evidence>
<dbReference type="PANTHER" id="PTHR24421">
    <property type="entry name" value="NITRATE/NITRITE SENSOR PROTEIN NARX-RELATED"/>
    <property type="match status" value="1"/>
</dbReference>
<evidence type="ECO:0000256" key="2">
    <source>
        <dbReference type="ARBA" id="ARBA00012438"/>
    </source>
</evidence>
<evidence type="ECO:0000313" key="13">
    <source>
        <dbReference type="EMBL" id="GAA4898479.1"/>
    </source>
</evidence>
<evidence type="ECO:0000256" key="4">
    <source>
        <dbReference type="ARBA" id="ARBA00022679"/>
    </source>
</evidence>
<accession>A0ABP9FEL0</accession>
<dbReference type="EMBL" id="BAABJH010000006">
    <property type="protein sequence ID" value="GAA4898479.1"/>
    <property type="molecule type" value="Genomic_DNA"/>
</dbReference>